<proteinExistence type="predicted"/>
<dbReference type="EMBL" id="LAZR01024338">
    <property type="protein sequence ID" value="KKL75486.1"/>
    <property type="molecule type" value="Genomic_DNA"/>
</dbReference>
<protein>
    <submittedName>
        <fullName evidence="1">Uncharacterized protein</fullName>
    </submittedName>
</protein>
<reference evidence="1" key="1">
    <citation type="journal article" date="2015" name="Nature">
        <title>Complex archaea that bridge the gap between prokaryotes and eukaryotes.</title>
        <authorList>
            <person name="Spang A."/>
            <person name="Saw J.H."/>
            <person name="Jorgensen S.L."/>
            <person name="Zaremba-Niedzwiedzka K."/>
            <person name="Martijn J."/>
            <person name="Lind A.E."/>
            <person name="van Eijk R."/>
            <person name="Schleper C."/>
            <person name="Guy L."/>
            <person name="Ettema T.J."/>
        </authorList>
    </citation>
    <scope>NUCLEOTIDE SEQUENCE</scope>
</reference>
<dbReference type="AlphaFoldDB" id="A0A0F9FAH6"/>
<gene>
    <name evidence="1" type="ORF">LCGC14_2054420</name>
</gene>
<comment type="caution">
    <text evidence="1">The sequence shown here is derived from an EMBL/GenBank/DDBJ whole genome shotgun (WGS) entry which is preliminary data.</text>
</comment>
<accession>A0A0F9FAH6</accession>
<organism evidence="1">
    <name type="scientific">marine sediment metagenome</name>
    <dbReference type="NCBI Taxonomy" id="412755"/>
    <lineage>
        <taxon>unclassified sequences</taxon>
        <taxon>metagenomes</taxon>
        <taxon>ecological metagenomes</taxon>
    </lineage>
</organism>
<name>A0A0F9FAH6_9ZZZZ</name>
<sequence length="205" mass="24102">MKGGYALKTGEFGLSGRSIFDLGMGLTYSWKGIPYFNLDFNRYKPRGFELYYKFSRFVVECEDVDTNIARSEINADGIKDVLFTKALIKAYRKVKDSDDYKEWVKHRRDLRKKELSISLNKRKKTLTSKEQKWVYYKSDLVHKEPNNEHDLLALLWKLEGLKALPLHVFKSLEHTNKKGIDIIADYQETDISEMKLIKYKEVDIS</sequence>
<evidence type="ECO:0000313" key="1">
    <source>
        <dbReference type="EMBL" id="KKL75486.1"/>
    </source>
</evidence>